<sequence length="46" mass="5576">MTLHLVNLITREKSLKIFKLNNPVLRRGSIRKLWQCLRRQRMSITI</sequence>
<dbReference type="EMBL" id="GBRH01204114">
    <property type="protein sequence ID" value="JAD93781.1"/>
    <property type="molecule type" value="Transcribed_RNA"/>
</dbReference>
<reference evidence="1" key="2">
    <citation type="journal article" date="2015" name="Data Brief">
        <title>Shoot transcriptome of the giant reed, Arundo donax.</title>
        <authorList>
            <person name="Barrero R.A."/>
            <person name="Guerrero F.D."/>
            <person name="Moolhuijzen P."/>
            <person name="Goolsby J.A."/>
            <person name="Tidwell J."/>
            <person name="Bellgard S.E."/>
            <person name="Bellgard M.I."/>
        </authorList>
    </citation>
    <scope>NUCLEOTIDE SEQUENCE</scope>
    <source>
        <tissue evidence="1">Shoot tissue taken approximately 20 cm above the soil surface</tissue>
    </source>
</reference>
<name>A0A0A9E171_ARUDO</name>
<reference evidence="1" key="1">
    <citation type="submission" date="2014-09" db="EMBL/GenBank/DDBJ databases">
        <authorList>
            <person name="Magalhaes I.L.F."/>
            <person name="Oliveira U."/>
            <person name="Santos F.R."/>
            <person name="Vidigal T.H.D.A."/>
            <person name="Brescovit A.D."/>
            <person name="Santos A.J."/>
        </authorList>
    </citation>
    <scope>NUCLEOTIDE SEQUENCE</scope>
    <source>
        <tissue evidence="1">Shoot tissue taken approximately 20 cm above the soil surface</tissue>
    </source>
</reference>
<proteinExistence type="predicted"/>
<evidence type="ECO:0000313" key="1">
    <source>
        <dbReference type="EMBL" id="JAD93781.1"/>
    </source>
</evidence>
<accession>A0A0A9E171</accession>
<dbReference type="AlphaFoldDB" id="A0A0A9E171"/>
<protein>
    <submittedName>
        <fullName evidence="1">Uncharacterized protein</fullName>
    </submittedName>
</protein>
<organism evidence="1">
    <name type="scientific">Arundo donax</name>
    <name type="common">Giant reed</name>
    <name type="synonym">Donax arundinaceus</name>
    <dbReference type="NCBI Taxonomy" id="35708"/>
    <lineage>
        <taxon>Eukaryota</taxon>
        <taxon>Viridiplantae</taxon>
        <taxon>Streptophyta</taxon>
        <taxon>Embryophyta</taxon>
        <taxon>Tracheophyta</taxon>
        <taxon>Spermatophyta</taxon>
        <taxon>Magnoliopsida</taxon>
        <taxon>Liliopsida</taxon>
        <taxon>Poales</taxon>
        <taxon>Poaceae</taxon>
        <taxon>PACMAD clade</taxon>
        <taxon>Arundinoideae</taxon>
        <taxon>Arundineae</taxon>
        <taxon>Arundo</taxon>
    </lineage>
</organism>